<feature type="chain" id="PRO_5012806584" description="Secreted protein" evidence="1">
    <location>
        <begin position="24"/>
        <end position="193"/>
    </location>
</feature>
<evidence type="ECO:0000313" key="3">
    <source>
        <dbReference type="Proteomes" id="UP000217257"/>
    </source>
</evidence>
<feature type="signal peptide" evidence="1">
    <location>
        <begin position="1"/>
        <end position="23"/>
    </location>
</feature>
<dbReference type="KEGG" id="cfus:CYFUS_007610"/>
<evidence type="ECO:0000313" key="2">
    <source>
        <dbReference type="EMBL" id="ATB42133.1"/>
    </source>
</evidence>
<name>A0A250JEU6_9BACT</name>
<dbReference type="Proteomes" id="UP000217257">
    <property type="component" value="Chromosome"/>
</dbReference>
<keyword evidence="1" id="KW-0732">Signal</keyword>
<organism evidence="2 3">
    <name type="scientific">Cystobacter fuscus</name>
    <dbReference type="NCBI Taxonomy" id="43"/>
    <lineage>
        <taxon>Bacteria</taxon>
        <taxon>Pseudomonadati</taxon>
        <taxon>Myxococcota</taxon>
        <taxon>Myxococcia</taxon>
        <taxon>Myxococcales</taxon>
        <taxon>Cystobacterineae</taxon>
        <taxon>Archangiaceae</taxon>
        <taxon>Cystobacter</taxon>
    </lineage>
</organism>
<evidence type="ECO:0000256" key="1">
    <source>
        <dbReference type="SAM" id="SignalP"/>
    </source>
</evidence>
<evidence type="ECO:0008006" key="4">
    <source>
        <dbReference type="Google" id="ProtNLM"/>
    </source>
</evidence>
<gene>
    <name evidence="2" type="ORF">CYFUS_007610</name>
</gene>
<dbReference type="EMBL" id="CP022098">
    <property type="protein sequence ID" value="ATB42133.1"/>
    <property type="molecule type" value="Genomic_DNA"/>
</dbReference>
<proteinExistence type="predicted"/>
<dbReference type="RefSeq" id="WP_095989733.1">
    <property type="nucleotide sequence ID" value="NZ_CP022098.1"/>
</dbReference>
<protein>
    <recommendedName>
        <fullName evidence="4">Secreted protein</fullName>
    </recommendedName>
</protein>
<sequence>MTRHLKPMLALSLLCLVPAIASAAEPTTEDFLAHRSGYMSLVPGQTVQLPALRGHGQVAPLAAEVTQTYMFGNWTSGWLIYSIGKLYGSSVPVPLPSFLHSVYDPDHYSGAAQARVPTFTPWVQIFGYTTNPNDIYGWAKTCTWEVDVRIADGVCTALVTASVYGQQGATCLLNNSSSVDPITCQLFVGVGIQ</sequence>
<dbReference type="AlphaFoldDB" id="A0A250JEU6"/>
<accession>A0A250JEU6</accession>
<reference evidence="2 3" key="1">
    <citation type="submission" date="2017-06" db="EMBL/GenBank/DDBJ databases">
        <title>Sequencing and comparative analysis of myxobacterial genomes.</title>
        <authorList>
            <person name="Rupp O."/>
            <person name="Goesmann A."/>
            <person name="Sogaard-Andersen L."/>
        </authorList>
    </citation>
    <scope>NUCLEOTIDE SEQUENCE [LARGE SCALE GENOMIC DNA]</scope>
    <source>
        <strain evidence="2 3">DSM 52655</strain>
    </source>
</reference>